<gene>
    <name evidence="2" type="ORF">Tco_1056370</name>
</gene>
<name>A0ABQ5H4M9_9ASTR</name>
<comment type="caution">
    <text evidence="2">The sequence shown here is derived from an EMBL/GenBank/DDBJ whole genome shotgun (WGS) entry which is preliminary data.</text>
</comment>
<evidence type="ECO:0000313" key="3">
    <source>
        <dbReference type="Proteomes" id="UP001151760"/>
    </source>
</evidence>
<feature type="region of interest" description="Disordered" evidence="1">
    <location>
        <begin position="418"/>
        <end position="455"/>
    </location>
</feature>
<evidence type="ECO:0000313" key="2">
    <source>
        <dbReference type="EMBL" id="GJT82028.1"/>
    </source>
</evidence>
<reference evidence="2" key="1">
    <citation type="journal article" date="2022" name="Int. J. Mol. Sci.">
        <title>Draft Genome of Tanacetum Coccineum: Genomic Comparison of Closely Related Tanacetum-Family Plants.</title>
        <authorList>
            <person name="Yamashiro T."/>
            <person name="Shiraishi A."/>
            <person name="Nakayama K."/>
            <person name="Satake H."/>
        </authorList>
    </citation>
    <scope>NUCLEOTIDE SEQUENCE</scope>
</reference>
<evidence type="ECO:0000256" key="1">
    <source>
        <dbReference type="SAM" id="MobiDB-lite"/>
    </source>
</evidence>
<protein>
    <submittedName>
        <fullName evidence="2">Uncharacterized protein</fullName>
    </submittedName>
</protein>
<reference evidence="2" key="2">
    <citation type="submission" date="2022-01" db="EMBL/GenBank/DDBJ databases">
        <authorList>
            <person name="Yamashiro T."/>
            <person name="Shiraishi A."/>
            <person name="Satake H."/>
            <person name="Nakayama K."/>
        </authorList>
    </citation>
    <scope>NUCLEOTIDE SEQUENCE</scope>
</reference>
<keyword evidence="3" id="KW-1185">Reference proteome</keyword>
<proteinExistence type="predicted"/>
<dbReference type="EMBL" id="BQNB010019130">
    <property type="protein sequence ID" value="GJT82028.1"/>
    <property type="molecule type" value="Genomic_DNA"/>
</dbReference>
<dbReference type="Proteomes" id="UP001151760">
    <property type="component" value="Unassembled WGS sequence"/>
</dbReference>
<feature type="compositionally biased region" description="Polar residues" evidence="1">
    <location>
        <begin position="434"/>
        <end position="443"/>
    </location>
</feature>
<organism evidence="2 3">
    <name type="scientific">Tanacetum coccineum</name>
    <dbReference type="NCBI Taxonomy" id="301880"/>
    <lineage>
        <taxon>Eukaryota</taxon>
        <taxon>Viridiplantae</taxon>
        <taxon>Streptophyta</taxon>
        <taxon>Embryophyta</taxon>
        <taxon>Tracheophyta</taxon>
        <taxon>Spermatophyta</taxon>
        <taxon>Magnoliopsida</taxon>
        <taxon>eudicotyledons</taxon>
        <taxon>Gunneridae</taxon>
        <taxon>Pentapetalae</taxon>
        <taxon>asterids</taxon>
        <taxon>campanulids</taxon>
        <taxon>Asterales</taxon>
        <taxon>Asteraceae</taxon>
        <taxon>Asteroideae</taxon>
        <taxon>Anthemideae</taxon>
        <taxon>Anthemidinae</taxon>
        <taxon>Tanacetum</taxon>
    </lineage>
</organism>
<feature type="compositionally biased region" description="Basic and acidic residues" evidence="1">
    <location>
        <begin position="586"/>
        <end position="607"/>
    </location>
</feature>
<feature type="region of interest" description="Disordered" evidence="1">
    <location>
        <begin position="569"/>
        <end position="607"/>
    </location>
</feature>
<accession>A0ABQ5H4M9</accession>
<sequence length="607" mass="69761">MVSATKDPLKFNNLMATPIDFSKYVLNGLKIENLTQDILLGHAFNLLKGTCSSSIELEYNFQECLNALTDKISWNNLEGDRYLFDLSKHLPLQGPLGHRTVAADYFFNNDLEYLKTSDPEVTYTSSITKTKAARYEIKGIKDMVPTLWSTIKHAYDKDAEKGIKHWGERRKLWYRSQVSKFSKHNVYSTKAILSVKSVSVKKLHGYGHLEEIVVKRSDQQLYKFKEGDFVDLHLNDIEDMLLLAVQHKLFHLDGSVIIDVIVALQIEFKEPYTPSYDPLGIVYKDLNKQKRVLRADKLYKFLDGTLKSVRDEIHYRLIDKQLREKEIIKNLERLIGAQELEMDYKLMTRHHSNTKVFTMTIEILPEPTSNKLRGSTTGVTTASIPVTTATTASPKRPVNDSITDDITLAETLMKIKSSTSTPQKAKGVVVKGSSEPTVTSRPQPQIPAKDKGKGIMQEPEKPVKVKGKDKIAFDEEVAQRLEAQMQAKFEEEKRLMDKRKKHFAKLRAEEIRRKPPTKAQKRNQMCTYLKNMANYKHSQLKNKSFEEIQMLFDNNMKWVDSFVPMDSEVVEGSKSQTEGSKKRTRKELDKESFKRQKLEDDARKGKT</sequence>